<dbReference type="AlphaFoldDB" id="A0A0F7ZV54"/>
<evidence type="ECO:0000313" key="1">
    <source>
        <dbReference type="EMBL" id="KJZ76018.1"/>
    </source>
</evidence>
<sequence length="175" mass="20135">MLSAKEHVQYWAVSAAAAAFYQALVHGLGLDSQVMEFWLYASAFEAIFLMRHSPRLRALPTARFIYSSPLLVPLGAATRLFRVPNMDVERFQWVIHVLLAFTALGVVEPPQQNRRELQPWFLGMTPRLRHKPYKFDHQWRLFYMSAFTRVFLLALTALVERSDRNGLVCLGLGLV</sequence>
<proteinExistence type="predicted"/>
<organism evidence="1 2">
    <name type="scientific">Hirsutella minnesotensis 3608</name>
    <dbReference type="NCBI Taxonomy" id="1043627"/>
    <lineage>
        <taxon>Eukaryota</taxon>
        <taxon>Fungi</taxon>
        <taxon>Dikarya</taxon>
        <taxon>Ascomycota</taxon>
        <taxon>Pezizomycotina</taxon>
        <taxon>Sordariomycetes</taxon>
        <taxon>Hypocreomycetidae</taxon>
        <taxon>Hypocreales</taxon>
        <taxon>Ophiocordycipitaceae</taxon>
        <taxon>Hirsutella</taxon>
    </lineage>
</organism>
<dbReference type="OrthoDB" id="4961272at2759"/>
<dbReference type="Proteomes" id="UP000054481">
    <property type="component" value="Unassembled WGS sequence"/>
</dbReference>
<protein>
    <submittedName>
        <fullName evidence="1">Uncharacterized protein</fullName>
    </submittedName>
</protein>
<keyword evidence="2" id="KW-1185">Reference proteome</keyword>
<evidence type="ECO:0000313" key="2">
    <source>
        <dbReference type="Proteomes" id="UP000054481"/>
    </source>
</evidence>
<gene>
    <name evidence="1" type="ORF">HIM_04474</name>
</gene>
<reference evidence="1 2" key="1">
    <citation type="journal article" date="2014" name="Genome Biol. Evol.">
        <title>Comparative genomics and transcriptomics analyses reveal divergent lifestyle features of nematode endoparasitic fungus Hirsutella minnesotensis.</title>
        <authorList>
            <person name="Lai Y."/>
            <person name="Liu K."/>
            <person name="Zhang X."/>
            <person name="Zhang X."/>
            <person name="Li K."/>
            <person name="Wang N."/>
            <person name="Shu C."/>
            <person name="Wu Y."/>
            <person name="Wang C."/>
            <person name="Bushley K.E."/>
            <person name="Xiang M."/>
            <person name="Liu X."/>
        </authorList>
    </citation>
    <scope>NUCLEOTIDE SEQUENCE [LARGE SCALE GENOMIC DNA]</scope>
    <source>
        <strain evidence="1 2">3608</strain>
    </source>
</reference>
<accession>A0A0F7ZV54</accession>
<name>A0A0F7ZV54_9HYPO</name>
<dbReference type="EMBL" id="KQ030513">
    <property type="protein sequence ID" value="KJZ76018.1"/>
    <property type="molecule type" value="Genomic_DNA"/>
</dbReference>